<organism evidence="2">
    <name type="scientific">Rhizochromulina marina</name>
    <dbReference type="NCBI Taxonomy" id="1034831"/>
    <lineage>
        <taxon>Eukaryota</taxon>
        <taxon>Sar</taxon>
        <taxon>Stramenopiles</taxon>
        <taxon>Ochrophyta</taxon>
        <taxon>Dictyochophyceae</taxon>
        <taxon>Rhizochromulinales</taxon>
        <taxon>Rhizochromulina</taxon>
    </lineage>
</organism>
<reference evidence="2" key="1">
    <citation type="submission" date="2021-01" db="EMBL/GenBank/DDBJ databases">
        <authorList>
            <person name="Corre E."/>
            <person name="Pelletier E."/>
            <person name="Niang G."/>
            <person name="Scheremetjew M."/>
            <person name="Finn R."/>
            <person name="Kale V."/>
            <person name="Holt S."/>
            <person name="Cochrane G."/>
            <person name="Meng A."/>
            <person name="Brown T."/>
            <person name="Cohen L."/>
        </authorList>
    </citation>
    <scope>NUCLEOTIDE SEQUENCE</scope>
    <source>
        <strain evidence="2">CCMP1243</strain>
    </source>
</reference>
<name>A0A7S2WMX4_9STRA</name>
<dbReference type="EMBL" id="HBHJ01020167">
    <property type="protein sequence ID" value="CAD9696004.1"/>
    <property type="molecule type" value="Transcribed_RNA"/>
</dbReference>
<feature type="region of interest" description="Disordered" evidence="1">
    <location>
        <begin position="223"/>
        <end position="268"/>
    </location>
</feature>
<evidence type="ECO:0000313" key="2">
    <source>
        <dbReference type="EMBL" id="CAD9696004.1"/>
    </source>
</evidence>
<evidence type="ECO:0000256" key="1">
    <source>
        <dbReference type="SAM" id="MobiDB-lite"/>
    </source>
</evidence>
<feature type="compositionally biased region" description="Polar residues" evidence="1">
    <location>
        <begin position="228"/>
        <end position="242"/>
    </location>
</feature>
<accession>A0A7S2WMX4</accession>
<feature type="region of interest" description="Disordered" evidence="1">
    <location>
        <begin position="184"/>
        <end position="206"/>
    </location>
</feature>
<proteinExistence type="predicted"/>
<feature type="region of interest" description="Disordered" evidence="1">
    <location>
        <begin position="300"/>
        <end position="348"/>
    </location>
</feature>
<feature type="compositionally biased region" description="Low complexity" evidence="1">
    <location>
        <begin position="305"/>
        <end position="348"/>
    </location>
</feature>
<feature type="region of interest" description="Disordered" evidence="1">
    <location>
        <begin position="81"/>
        <end position="163"/>
    </location>
</feature>
<feature type="compositionally biased region" description="Polar residues" evidence="1">
    <location>
        <begin position="84"/>
        <end position="103"/>
    </location>
</feature>
<protein>
    <submittedName>
        <fullName evidence="2">Uncharacterized protein</fullName>
    </submittedName>
</protein>
<sequence length="465" mass="49598">MRASRPTDMPIEAPSGEDGLMVRSGSLRSMTSDVLPPQLAERVDEAKEYELQKRELVRLLRSAQGEERRGVLSQSLQELEANFQDPSAQQRRLSIGSMRSTSLDADESEDESIGMSPGSSRASTPRESSPYEPPRRFPVDPSSPLALWSSKPRAELDESSLTNSRKLAPVPEINLRRLSVEDSMERSSAGAKGVLPSSARPMSARRRNTKELRTIPENRPFVRPLSSKAKTGNRQTWPTLPSQGGAALSQRLSKHTLSASGRPLPSPERLAELVGREIDLLEEGILIDIGASSFDPLHPPEHVLSSGWPSSSTSSPSTAAASGVVSGAGGAPATPSSPSSQNSSSHASPATFWMSTGHFPQTLTVRFGCKVQLLRVNFDASGSPMVSLGGAFEDIPVGQQQLSVPDEFESSSGGLAGLQTFQVDLAGHEAADQGTTELCVVLKTALSPFCLVQGLRIIGRISASG</sequence>
<gene>
    <name evidence="2" type="ORF">RMAR1173_LOCUS13366</name>
</gene>
<dbReference type="AlphaFoldDB" id="A0A7S2WMX4"/>